<feature type="transmembrane region" description="Helical" evidence="2">
    <location>
        <begin position="825"/>
        <end position="842"/>
    </location>
</feature>
<dbReference type="Pfam" id="PF26178">
    <property type="entry name" value="PI-PLC_cat"/>
    <property type="match status" value="1"/>
</dbReference>
<dbReference type="InterPro" id="IPR017946">
    <property type="entry name" value="PLC-like_Pdiesterase_TIM-brl"/>
</dbReference>
<evidence type="ECO:0000313" key="5">
    <source>
        <dbReference type="Proteomes" id="UP000637239"/>
    </source>
</evidence>
<name>A0A7R7ZNJ5_ASPCH</name>
<keyword evidence="2" id="KW-0812">Transmembrane</keyword>
<protein>
    <recommendedName>
        <fullName evidence="3">Up-regulated in Daf-2 domain-containing protein</fullName>
    </recommendedName>
</protein>
<evidence type="ECO:0000259" key="3">
    <source>
        <dbReference type="Pfam" id="PF18457"/>
    </source>
</evidence>
<proteinExistence type="predicted"/>
<keyword evidence="2" id="KW-1133">Transmembrane helix</keyword>
<dbReference type="InterPro" id="IPR041157">
    <property type="entry name" value="PUD1/2"/>
</dbReference>
<keyword evidence="5" id="KW-1185">Reference proteome</keyword>
<dbReference type="AlphaFoldDB" id="A0A7R7ZNJ5"/>
<feature type="compositionally biased region" description="Polar residues" evidence="1">
    <location>
        <begin position="24"/>
        <end position="40"/>
    </location>
</feature>
<gene>
    <name evidence="4" type="ORF">ACHE_41157S</name>
</gene>
<organism evidence="4 5">
    <name type="scientific">Aspergillus chevalieri</name>
    <name type="common">Eurotium chevalieri</name>
    <dbReference type="NCBI Taxonomy" id="182096"/>
    <lineage>
        <taxon>Eukaryota</taxon>
        <taxon>Fungi</taxon>
        <taxon>Dikarya</taxon>
        <taxon>Ascomycota</taxon>
        <taxon>Pezizomycotina</taxon>
        <taxon>Eurotiomycetes</taxon>
        <taxon>Eurotiomycetidae</taxon>
        <taxon>Eurotiales</taxon>
        <taxon>Aspergillaceae</taxon>
        <taxon>Aspergillus</taxon>
        <taxon>Aspergillus subgen. Aspergillus</taxon>
    </lineage>
</organism>
<feature type="transmembrane region" description="Helical" evidence="2">
    <location>
        <begin position="863"/>
        <end position="881"/>
    </location>
</feature>
<dbReference type="PANTHER" id="PTHR13593:SF140">
    <property type="entry name" value="PLC-LIKE PHOSPHODIESTERASE"/>
    <property type="match status" value="1"/>
</dbReference>
<dbReference type="KEGG" id="ache:ACHE_41157S"/>
<dbReference type="Pfam" id="PF18457">
    <property type="entry name" value="PUD1_2"/>
    <property type="match status" value="2"/>
</dbReference>
<reference evidence="4" key="2">
    <citation type="submission" date="2021-02" db="EMBL/GenBank/DDBJ databases">
        <title>Aspergillus chevalieri M1 genome sequence.</title>
        <authorList>
            <person name="Kadooka C."/>
            <person name="Mori K."/>
            <person name="Futagami T."/>
        </authorList>
    </citation>
    <scope>NUCLEOTIDE SEQUENCE</scope>
    <source>
        <strain evidence="4">M1</strain>
    </source>
</reference>
<evidence type="ECO:0000313" key="4">
    <source>
        <dbReference type="EMBL" id="BCR88593.1"/>
    </source>
</evidence>
<sequence length="932" mass="104808">MCQDCEKKRKALPSTRAIDKPGATSESSPSKTGDSTPLQQVQKVEGLTINNYGHISFFNDKPVMGIPSPLTLSNKDITGERAPYGALGQSPKATDKYGNRLGGTTGFTDQTAHIGIENKLPVVLSKVTLEHHYSDWGWESKTWEGVINSTAADFHAHYQTGWNSWDTDHWKLTIYFKDGAVFQTSVKDCMMREQDDFQHGPMWFQITRNIFNINLRSGARETTIDNGSVPYETDDGTAYYKYTAYCFVWLHNKFPVAAMAHVSHQYSSDPAFRSNYSGPTESEGISHPWIVYSSPWGYRDYWNISVQLDVVAPTNSDYTQGKPFTNRKQDKECAIGPEDAGKDIYISIYPTGWTIGIPSGSCDDSWITPLGYNTVAFVRIKNNFVQTVRYVILTHQYGSDLAYTYEYPYILEGEESSQLNMVEYNTGALHPGLDYWTVDVFLADEIHYQNSKPGKECYLEEEDARILTFGVSEDKFNINLHSGSSSCDNGMKALGEVDVLLGANPYQPYNKNCYLAAHNAFANYPDGFIVANQALGIHNQMCVGASTLLLDIWVYDDGVYLLHEWGKPVGYVANNPFATAVPLLSALKTINQYLSVFEDNVITILIEDHLDASHRDDLWSIFQSAEVADKVFTPYPALETDMDWPTLAEMISRGKRLVVFSDYNGPDKVFPFQWDYMSENVYGDESLDPEQEEWITLRKESRRSPYGSKNMTAMNHFPWIQVGQELLPNWFPLVTHANTPEFIWQHVEAFQRGYNITPNWLNLDFIDIGGGITSTRKCNDALHKRGITESVKIAAGRFIYKKVFEQPTADGEPAIDGNGDACQKAGNVFSLAVFEGLVRLYFGAMKAVHEIMEIGFIARCNPSLLLFLLAILFLMLFIIAIVHPVFIIITFPVFVITIFSAAIRLTAVQEELMISLLNIQSPGISLLICSSL</sequence>
<dbReference type="EMBL" id="AP024419">
    <property type="protein sequence ID" value="BCR88593.1"/>
    <property type="molecule type" value="Genomic_DNA"/>
</dbReference>
<keyword evidence="2" id="KW-0472">Membrane</keyword>
<feature type="region of interest" description="Disordered" evidence="1">
    <location>
        <begin position="1"/>
        <end position="40"/>
    </location>
</feature>
<dbReference type="Gene3D" id="2.60.40.3820">
    <property type="match status" value="2"/>
</dbReference>
<dbReference type="PANTHER" id="PTHR13593">
    <property type="match status" value="1"/>
</dbReference>
<evidence type="ECO:0000256" key="1">
    <source>
        <dbReference type="SAM" id="MobiDB-lite"/>
    </source>
</evidence>
<dbReference type="SUPFAM" id="SSF51695">
    <property type="entry name" value="PLC-like phosphodiesterases"/>
    <property type="match status" value="1"/>
</dbReference>
<dbReference type="GO" id="GO:0008081">
    <property type="term" value="F:phosphoric diester hydrolase activity"/>
    <property type="evidence" value="ECO:0007669"/>
    <property type="project" value="InterPro"/>
</dbReference>
<accession>A0A7R7ZNJ5</accession>
<dbReference type="GeneID" id="66982951"/>
<feature type="transmembrane region" description="Helical" evidence="2">
    <location>
        <begin position="887"/>
        <end position="907"/>
    </location>
</feature>
<dbReference type="Gene3D" id="3.20.20.190">
    <property type="entry name" value="Phosphatidylinositol (PI) phosphodiesterase"/>
    <property type="match status" value="1"/>
</dbReference>
<evidence type="ECO:0000256" key="2">
    <source>
        <dbReference type="SAM" id="Phobius"/>
    </source>
</evidence>
<dbReference type="InterPro" id="IPR051057">
    <property type="entry name" value="PI-PLC_domain"/>
</dbReference>
<reference evidence="4" key="1">
    <citation type="submission" date="2021-01" db="EMBL/GenBank/DDBJ databases">
        <authorList>
            <consortium name="Aspergillus chevalieri M1 genome sequencing consortium"/>
            <person name="Kazuki M."/>
            <person name="Futagami T."/>
        </authorList>
    </citation>
    <scope>NUCLEOTIDE SEQUENCE</scope>
    <source>
        <strain evidence="4">M1</strain>
    </source>
</reference>
<feature type="domain" description="Up-regulated in Daf-2" evidence="3">
    <location>
        <begin position="108"/>
        <end position="187"/>
    </location>
</feature>
<dbReference type="Proteomes" id="UP000637239">
    <property type="component" value="Chromosome 4"/>
</dbReference>
<dbReference type="RefSeq" id="XP_043137115.1">
    <property type="nucleotide sequence ID" value="XM_043279436.1"/>
</dbReference>
<dbReference type="PROSITE" id="PS50007">
    <property type="entry name" value="PIPLC_X_DOMAIN"/>
    <property type="match status" value="1"/>
</dbReference>
<dbReference type="GO" id="GO:0006629">
    <property type="term" value="P:lipid metabolic process"/>
    <property type="evidence" value="ECO:0007669"/>
    <property type="project" value="InterPro"/>
</dbReference>
<feature type="domain" description="Up-regulated in Daf-2" evidence="3">
    <location>
        <begin position="375"/>
        <end position="452"/>
    </location>
</feature>